<feature type="domain" description="Mechanosensitive ion channel MscS" evidence="9">
    <location>
        <begin position="129"/>
        <end position="193"/>
    </location>
</feature>
<keyword evidence="3" id="KW-1003">Cell membrane</keyword>
<feature type="domain" description="Mechanosensitive ion channel MscS C-terminal" evidence="10">
    <location>
        <begin position="202"/>
        <end position="286"/>
    </location>
</feature>
<evidence type="ECO:0000256" key="2">
    <source>
        <dbReference type="ARBA" id="ARBA00008017"/>
    </source>
</evidence>
<dbReference type="Gene3D" id="3.30.70.100">
    <property type="match status" value="1"/>
</dbReference>
<dbReference type="SUPFAM" id="SSF82689">
    <property type="entry name" value="Mechanosensitive channel protein MscS (YggB), C-terminal domain"/>
    <property type="match status" value="1"/>
</dbReference>
<evidence type="ECO:0000256" key="6">
    <source>
        <dbReference type="ARBA" id="ARBA00023136"/>
    </source>
</evidence>
<feature type="transmembrane region" description="Helical" evidence="8">
    <location>
        <begin position="111"/>
        <end position="131"/>
    </location>
</feature>
<proteinExistence type="inferred from homology"/>
<dbReference type="InterPro" id="IPR010920">
    <property type="entry name" value="LSM_dom_sf"/>
</dbReference>
<dbReference type="GO" id="GO:0005886">
    <property type="term" value="C:plasma membrane"/>
    <property type="evidence" value="ECO:0007669"/>
    <property type="project" value="UniProtKB-SubCell"/>
</dbReference>
<evidence type="ECO:0000313" key="12">
    <source>
        <dbReference type="Proteomes" id="UP000636458"/>
    </source>
</evidence>
<dbReference type="PANTHER" id="PTHR30460:SF0">
    <property type="entry name" value="MODERATE CONDUCTANCE MECHANOSENSITIVE CHANNEL YBIO"/>
    <property type="match status" value="1"/>
</dbReference>
<dbReference type="Gene3D" id="2.30.30.60">
    <property type="match status" value="1"/>
</dbReference>
<evidence type="ECO:0000259" key="9">
    <source>
        <dbReference type="Pfam" id="PF00924"/>
    </source>
</evidence>
<protein>
    <submittedName>
        <fullName evidence="11">Mechanosensitive ion channel</fullName>
    </submittedName>
</protein>
<dbReference type="InterPro" id="IPR006685">
    <property type="entry name" value="MscS_channel_2nd"/>
</dbReference>
<evidence type="ECO:0000313" key="11">
    <source>
        <dbReference type="EMBL" id="MBK4346029.1"/>
    </source>
</evidence>
<dbReference type="AlphaFoldDB" id="A0A934SIJ2"/>
<evidence type="ECO:0000256" key="8">
    <source>
        <dbReference type="SAM" id="Phobius"/>
    </source>
</evidence>
<dbReference type="PANTHER" id="PTHR30460">
    <property type="entry name" value="MODERATE CONDUCTANCE MECHANOSENSITIVE CHANNEL YBIO"/>
    <property type="match status" value="1"/>
</dbReference>
<feature type="transmembrane region" description="Helical" evidence="8">
    <location>
        <begin position="83"/>
        <end position="105"/>
    </location>
</feature>
<dbReference type="InterPro" id="IPR011066">
    <property type="entry name" value="MscS_channel_C_sf"/>
</dbReference>
<keyword evidence="6 8" id="KW-0472">Membrane</keyword>
<organism evidence="11 12">
    <name type="scientific">Lacisediminihabitans changchengi</name>
    <dbReference type="NCBI Taxonomy" id="2787634"/>
    <lineage>
        <taxon>Bacteria</taxon>
        <taxon>Bacillati</taxon>
        <taxon>Actinomycetota</taxon>
        <taxon>Actinomycetes</taxon>
        <taxon>Micrococcales</taxon>
        <taxon>Microbacteriaceae</taxon>
        <taxon>Lacisediminihabitans</taxon>
    </lineage>
</organism>
<dbReference type="InterPro" id="IPR023408">
    <property type="entry name" value="MscS_beta-dom_sf"/>
</dbReference>
<evidence type="ECO:0000256" key="7">
    <source>
        <dbReference type="SAM" id="MobiDB-lite"/>
    </source>
</evidence>
<comment type="similarity">
    <text evidence="2">Belongs to the MscS (TC 1.A.23) family.</text>
</comment>
<dbReference type="InterPro" id="IPR049278">
    <property type="entry name" value="MS_channel_C"/>
</dbReference>
<dbReference type="GO" id="GO:0008381">
    <property type="term" value="F:mechanosensitive monoatomic ion channel activity"/>
    <property type="evidence" value="ECO:0007669"/>
    <property type="project" value="InterPro"/>
</dbReference>
<keyword evidence="5 8" id="KW-1133">Transmembrane helix</keyword>
<dbReference type="FunFam" id="2.30.30.60:FF:000001">
    <property type="entry name" value="MscS Mechanosensitive ion channel"/>
    <property type="match status" value="1"/>
</dbReference>
<sequence>MAAVNYLTSTEFWTTWGIPIRIAIIIVVAILVRIVLHFVIDRVVERIVSGVKRRQSVDDTQALLSSPLAAVRTVQRTRTLGTVLNNIVSTVVVIVTLLLIVSSFGSDVTGSFALITAALGAGLGFGAQNIVKDVLNGLSMVAEDQLGVGDVVDLGPATGVVEAVGIRTTQIRDVNGTVWFVRNGEILRVGNMSLGWSRAIIDLAVPYDADVDAVQQRMLATAIELADDPKWRALMIERPEIWGIESISAEAVVIRLVLKTRAGSKDDVARELRARLKTSLDEMGIKLPALNSIVLSGFEGAESIKGARQPRTAPNPIASTASPRAPRAPRTPKPPKDGA</sequence>
<accession>A0A934SIJ2</accession>
<dbReference type="Pfam" id="PF21082">
    <property type="entry name" value="MS_channel_3rd"/>
    <property type="match status" value="1"/>
</dbReference>
<feature type="region of interest" description="Disordered" evidence="7">
    <location>
        <begin position="304"/>
        <end position="339"/>
    </location>
</feature>
<comment type="subcellular location">
    <subcellularLocation>
        <location evidence="1">Cell membrane</location>
        <topology evidence="1">Multi-pass membrane protein</topology>
    </subcellularLocation>
</comment>
<keyword evidence="4 8" id="KW-0812">Transmembrane</keyword>
<name>A0A934SIJ2_9MICO</name>
<dbReference type="Gene3D" id="1.10.287.1260">
    <property type="match status" value="1"/>
</dbReference>
<keyword evidence="12" id="KW-1185">Reference proteome</keyword>
<evidence type="ECO:0000256" key="3">
    <source>
        <dbReference type="ARBA" id="ARBA00022475"/>
    </source>
</evidence>
<dbReference type="Pfam" id="PF00924">
    <property type="entry name" value="MS_channel_2nd"/>
    <property type="match status" value="1"/>
</dbReference>
<reference evidence="11" key="1">
    <citation type="submission" date="2021-01" db="EMBL/GenBank/DDBJ databases">
        <title>Lacisediminihabitans sp. nov. strain G11-30, isolated from Antarctic Soil.</title>
        <authorList>
            <person name="Li J."/>
        </authorList>
    </citation>
    <scope>NUCLEOTIDE SEQUENCE</scope>
    <source>
        <strain evidence="11">G11-30</strain>
    </source>
</reference>
<evidence type="ECO:0000259" key="10">
    <source>
        <dbReference type="Pfam" id="PF21082"/>
    </source>
</evidence>
<evidence type="ECO:0000256" key="1">
    <source>
        <dbReference type="ARBA" id="ARBA00004651"/>
    </source>
</evidence>
<dbReference type="Proteomes" id="UP000636458">
    <property type="component" value="Unassembled WGS sequence"/>
</dbReference>
<dbReference type="SUPFAM" id="SSF50182">
    <property type="entry name" value="Sm-like ribonucleoproteins"/>
    <property type="match status" value="1"/>
</dbReference>
<gene>
    <name evidence="11" type="ORF">IV501_00130</name>
</gene>
<evidence type="ECO:0000256" key="5">
    <source>
        <dbReference type="ARBA" id="ARBA00022989"/>
    </source>
</evidence>
<comment type="caution">
    <text evidence="11">The sequence shown here is derived from an EMBL/GenBank/DDBJ whole genome shotgun (WGS) entry which is preliminary data.</text>
</comment>
<dbReference type="EMBL" id="JAEPES010000001">
    <property type="protein sequence ID" value="MBK4346029.1"/>
    <property type="molecule type" value="Genomic_DNA"/>
</dbReference>
<feature type="transmembrane region" description="Helical" evidence="8">
    <location>
        <begin position="20"/>
        <end position="44"/>
    </location>
</feature>
<evidence type="ECO:0000256" key="4">
    <source>
        <dbReference type="ARBA" id="ARBA00022692"/>
    </source>
</evidence>
<dbReference type="InterPro" id="IPR045276">
    <property type="entry name" value="YbiO_bact"/>
</dbReference>